<dbReference type="Pfam" id="PF03922">
    <property type="entry name" value="OmpW"/>
    <property type="match status" value="1"/>
</dbReference>
<organism evidence="6 8">
    <name type="scientific">Agrobacterium vitis</name>
    <name type="common">Rhizobium vitis</name>
    <dbReference type="NCBI Taxonomy" id="373"/>
    <lineage>
        <taxon>Bacteria</taxon>
        <taxon>Pseudomonadati</taxon>
        <taxon>Pseudomonadota</taxon>
        <taxon>Alphaproteobacteria</taxon>
        <taxon>Hyphomicrobiales</taxon>
        <taxon>Rhizobiaceae</taxon>
        <taxon>Rhizobium/Agrobacterium group</taxon>
        <taxon>Agrobacterium</taxon>
    </lineage>
</organism>
<evidence type="ECO:0000256" key="2">
    <source>
        <dbReference type="SAM" id="SignalP"/>
    </source>
</evidence>
<feature type="chain" id="PRO_5013474139" evidence="2">
    <location>
        <begin position="30"/>
        <end position="233"/>
    </location>
</feature>
<gene>
    <name evidence="4" type="ORF">DXT89_19060</name>
    <name evidence="3" type="ORF">DXT89_20340</name>
    <name evidence="6" type="ORF">GOZ88_22325</name>
    <name evidence="5" type="ORF">GOZ90_24270</name>
</gene>
<dbReference type="Proteomes" id="UP000440716">
    <property type="component" value="Unassembled WGS sequence"/>
</dbReference>
<dbReference type="InterPro" id="IPR005618">
    <property type="entry name" value="OMPW"/>
</dbReference>
<reference evidence="3 7" key="1">
    <citation type="submission" date="2018-08" db="EMBL/GenBank/DDBJ databases">
        <title>Genome sequencing of Agrobacterium vitis strain ICMP 10754.</title>
        <authorList>
            <person name="Visnovsky S.B."/>
            <person name="Pitman A.R."/>
        </authorList>
    </citation>
    <scope>NUCLEOTIDE SEQUENCE [LARGE SCALE GENOMIC DNA]</scope>
    <source>
        <strain evidence="3 7">ICMP 10754</strain>
    </source>
</reference>
<evidence type="ECO:0000313" key="3">
    <source>
        <dbReference type="EMBL" id="KAA3523785.1"/>
    </source>
</evidence>
<dbReference type="InterPro" id="IPR011250">
    <property type="entry name" value="OMP/PagP_B-barrel"/>
</dbReference>
<dbReference type="RefSeq" id="WP_060718307.1">
    <property type="nucleotide sequence ID" value="NZ_CP055265.1"/>
</dbReference>
<dbReference type="EMBL" id="QUSG01000014">
    <property type="protein sequence ID" value="KAA3524092.1"/>
    <property type="molecule type" value="Genomic_DNA"/>
</dbReference>
<evidence type="ECO:0000313" key="9">
    <source>
        <dbReference type="Proteomes" id="UP000477951"/>
    </source>
</evidence>
<evidence type="ECO:0000313" key="4">
    <source>
        <dbReference type="EMBL" id="KAA3524092.1"/>
    </source>
</evidence>
<evidence type="ECO:0000313" key="6">
    <source>
        <dbReference type="EMBL" id="MVA58849.1"/>
    </source>
</evidence>
<proteinExistence type="inferred from homology"/>
<comment type="caution">
    <text evidence="6">The sequence shown here is derived from an EMBL/GenBank/DDBJ whole genome shotgun (WGS) entry which is preliminary data.</text>
</comment>
<dbReference type="OrthoDB" id="9807574at2"/>
<evidence type="ECO:0000313" key="5">
    <source>
        <dbReference type="EMBL" id="MUZ75786.1"/>
    </source>
</evidence>
<dbReference type="EMBL" id="WPHU01000010">
    <property type="protein sequence ID" value="MVA58849.1"/>
    <property type="molecule type" value="Genomic_DNA"/>
</dbReference>
<feature type="signal peptide" evidence="2">
    <location>
        <begin position="1"/>
        <end position="29"/>
    </location>
</feature>
<keyword evidence="2" id="KW-0732">Signal</keyword>
<accession>A0A109CSM2</accession>
<sequence>MSTNRTLGLIALAPLAVASLSLATPMASAADLTAAASAPQAESLLTPYSPWQVRARALAVVPNDGGSVDGIGGSDLSYSNSVTPEVDFSYFFNRNIAAELILGTTSANVNAGGSIGSLGKLGKVWILPPTVTLQYHFTDFGKFQPYIGAGVNYTMFYNQSATGSATKLDVKNTFGAAVQVGFDYMINDKWGVNFDVKKYYLRPDFEATVGGSKVKGTAKLDPWLIGAGVTYRF</sequence>
<dbReference type="EMBL" id="WPHR01000037">
    <property type="protein sequence ID" value="MUZ75786.1"/>
    <property type="molecule type" value="Genomic_DNA"/>
</dbReference>
<comment type="similarity">
    <text evidence="1">Belongs to the OmpW/AlkL family.</text>
</comment>
<dbReference type="PANTHER" id="PTHR36920">
    <property type="match status" value="1"/>
</dbReference>
<dbReference type="Proteomes" id="UP000477951">
    <property type="component" value="Unassembled WGS sequence"/>
</dbReference>
<dbReference type="GO" id="GO:0019867">
    <property type="term" value="C:outer membrane"/>
    <property type="evidence" value="ECO:0007669"/>
    <property type="project" value="InterPro"/>
</dbReference>
<dbReference type="AlphaFoldDB" id="A0A109CSM2"/>
<dbReference type="PANTHER" id="PTHR36920:SF1">
    <property type="entry name" value="OUTER MEMBRANE PROTEIN W"/>
    <property type="match status" value="1"/>
</dbReference>
<name>A0A109CSM2_AGRVI</name>
<evidence type="ECO:0000313" key="8">
    <source>
        <dbReference type="Proteomes" id="UP000440716"/>
    </source>
</evidence>
<dbReference type="Gene3D" id="2.40.160.20">
    <property type="match status" value="1"/>
</dbReference>
<evidence type="ECO:0000256" key="1">
    <source>
        <dbReference type="ARBA" id="ARBA00009330"/>
    </source>
</evidence>
<dbReference type="EMBL" id="QUSG01000015">
    <property type="protein sequence ID" value="KAA3523785.1"/>
    <property type="molecule type" value="Genomic_DNA"/>
</dbReference>
<evidence type="ECO:0000313" key="7">
    <source>
        <dbReference type="Proteomes" id="UP000436911"/>
    </source>
</evidence>
<dbReference type="SUPFAM" id="SSF56925">
    <property type="entry name" value="OMPA-like"/>
    <property type="match status" value="1"/>
</dbReference>
<reference evidence="8 9" key="2">
    <citation type="submission" date="2019-12" db="EMBL/GenBank/DDBJ databases">
        <title>Whole-genome sequencing of Allorhizobium vitis.</title>
        <authorList>
            <person name="Gan H.M."/>
            <person name="Szegedi E."/>
            <person name="Burr T."/>
            <person name="Savka M.A."/>
        </authorList>
    </citation>
    <scope>NUCLEOTIDE SEQUENCE [LARGE SCALE GENOMIC DNA]</scope>
    <source>
        <strain evidence="6 8">CG415</strain>
        <strain evidence="5 9">CG516</strain>
    </source>
</reference>
<protein>
    <submittedName>
        <fullName evidence="3">OmpW family protein</fullName>
    </submittedName>
    <submittedName>
        <fullName evidence="6">Outer membrane beta-barrel protein</fullName>
    </submittedName>
</protein>
<dbReference type="GeneID" id="60683284"/>
<dbReference type="Proteomes" id="UP000436911">
    <property type="component" value="Unassembled WGS sequence"/>
</dbReference>
<dbReference type="GO" id="GO:0055085">
    <property type="term" value="P:transmembrane transport"/>
    <property type="evidence" value="ECO:0007669"/>
    <property type="project" value="TreeGrafter"/>
</dbReference>